<dbReference type="EMBL" id="WNDS01000003">
    <property type="protein sequence ID" value="KAF1015172.1"/>
    <property type="molecule type" value="Genomic_DNA"/>
</dbReference>
<evidence type="ECO:0000313" key="4">
    <source>
        <dbReference type="Proteomes" id="UP000487117"/>
    </source>
</evidence>
<evidence type="ECO:0000313" key="3">
    <source>
        <dbReference type="EMBL" id="KAF1015172.1"/>
    </source>
</evidence>
<reference evidence="4" key="1">
    <citation type="journal article" date="2020" name="MBio">
        <title>Horizontal gene transfer to a defensive symbiont with a reduced genome amongst a multipartite beetle microbiome.</title>
        <authorList>
            <person name="Waterworth S.C."/>
            <person name="Florez L.V."/>
            <person name="Rees E.R."/>
            <person name="Hertweck C."/>
            <person name="Kaltenpoth M."/>
            <person name="Kwan J.C."/>
        </authorList>
    </citation>
    <scope>NUCLEOTIDE SEQUENCE [LARGE SCALE GENOMIC DNA]</scope>
</reference>
<dbReference type="PANTHER" id="PTHR13847">
    <property type="entry name" value="SARCOSINE DEHYDROGENASE-RELATED"/>
    <property type="match status" value="1"/>
</dbReference>
<comment type="caution">
    <text evidence="3">The sequence shown here is derived from an EMBL/GenBank/DDBJ whole genome shotgun (WGS) entry which is preliminary data.</text>
</comment>
<evidence type="ECO:0000256" key="1">
    <source>
        <dbReference type="ARBA" id="ARBA00023002"/>
    </source>
</evidence>
<dbReference type="InterPro" id="IPR036188">
    <property type="entry name" value="FAD/NAD-bd_sf"/>
</dbReference>
<gene>
    <name evidence="3" type="primary">thiO</name>
    <name evidence="3" type="ORF">GAK31_02662</name>
</gene>
<dbReference type="GO" id="GO:0005737">
    <property type="term" value="C:cytoplasm"/>
    <property type="evidence" value="ECO:0007669"/>
    <property type="project" value="TreeGrafter"/>
</dbReference>
<dbReference type="AlphaFoldDB" id="A0A7V8FGQ0"/>
<dbReference type="Proteomes" id="UP000487117">
    <property type="component" value="Unassembled WGS sequence"/>
</dbReference>
<accession>A0A7V8FGQ0</accession>
<name>A0A7V8FGQ0_STEMA</name>
<dbReference type="SUPFAM" id="SSF51905">
    <property type="entry name" value="FAD/NAD(P)-binding domain"/>
    <property type="match status" value="1"/>
</dbReference>
<organism evidence="3 4">
    <name type="scientific">Stenotrophomonas maltophilia</name>
    <name type="common">Pseudomonas maltophilia</name>
    <name type="synonym">Xanthomonas maltophilia</name>
    <dbReference type="NCBI Taxonomy" id="40324"/>
    <lineage>
        <taxon>Bacteria</taxon>
        <taxon>Pseudomonadati</taxon>
        <taxon>Pseudomonadota</taxon>
        <taxon>Gammaproteobacteria</taxon>
        <taxon>Lysobacterales</taxon>
        <taxon>Lysobacteraceae</taxon>
        <taxon>Stenotrophomonas</taxon>
        <taxon>Stenotrophomonas maltophilia group</taxon>
    </lineage>
</organism>
<dbReference type="PANTHER" id="PTHR13847:SF201">
    <property type="entry name" value="PUTATIBE OXIDOREDUCTASE"/>
    <property type="match status" value="1"/>
</dbReference>
<dbReference type="InterPro" id="IPR006076">
    <property type="entry name" value="FAD-dep_OxRdtase"/>
</dbReference>
<dbReference type="Pfam" id="PF01266">
    <property type="entry name" value="DAO"/>
    <property type="match status" value="1"/>
</dbReference>
<proteinExistence type="predicted"/>
<feature type="domain" description="FAD dependent oxidoreductase" evidence="2">
    <location>
        <begin position="3"/>
        <end position="260"/>
    </location>
</feature>
<dbReference type="Gene3D" id="3.30.9.10">
    <property type="entry name" value="D-Amino Acid Oxidase, subunit A, domain 2"/>
    <property type="match status" value="1"/>
</dbReference>
<keyword evidence="1" id="KW-0560">Oxidoreductase</keyword>
<protein>
    <submittedName>
        <fullName evidence="3">Glycine oxidase</fullName>
    </submittedName>
</protein>
<dbReference type="GO" id="GO:0016491">
    <property type="term" value="F:oxidoreductase activity"/>
    <property type="evidence" value="ECO:0007669"/>
    <property type="project" value="UniProtKB-KW"/>
</dbReference>
<evidence type="ECO:0000259" key="2">
    <source>
        <dbReference type="Pfam" id="PF01266"/>
    </source>
</evidence>
<sequence>MDSLYLASRHRDMPTLRAEGQARRQAGLDSRWLDSAALQARFGVSAEGALLTRQAARVDPYCLTYRLLRRLRQRGGHVHDRTTLHSLQPTARGVTPRTEAGATVRARHVVLATGYAAQHWLKPRVARNRSSYAFITDPIDRAVLGPLSRTMVWESARPYLYLRATGEGRLLVGGLDDAVDIPARRDRRVQAKASKLLRQLQHWFPQLDPVPAFSWAGTFAETADGLPFFGPHPQWGPRVQFAMAYGGNDITYSMIGAGLLRAGIERRRHPLQALFGFGRLS</sequence>
<dbReference type="Gene3D" id="3.50.50.60">
    <property type="entry name" value="FAD/NAD(P)-binding domain"/>
    <property type="match status" value="1"/>
</dbReference>